<evidence type="ECO:0000256" key="8">
    <source>
        <dbReference type="PIRSR" id="PIRSR037125-1"/>
    </source>
</evidence>
<evidence type="ECO:0000256" key="6">
    <source>
        <dbReference type="ARBA" id="ARBA00022833"/>
    </source>
</evidence>
<keyword evidence="6 8" id="KW-0862">Zinc</keyword>
<dbReference type="InterPro" id="IPR017117">
    <property type="entry name" value="Nob1_euk"/>
</dbReference>
<proteinExistence type="inferred from homology"/>
<comment type="similarity">
    <text evidence="2">Belongs to the NOB1 family.</text>
</comment>
<dbReference type="Proteomes" id="UP000494206">
    <property type="component" value="Unassembled WGS sequence"/>
</dbReference>
<dbReference type="CDD" id="cd09876">
    <property type="entry name" value="PIN_Nob1-like"/>
    <property type="match status" value="1"/>
</dbReference>
<dbReference type="PANTHER" id="PTHR12814:SF2">
    <property type="entry name" value="RNA-BINDING PROTEIN NOB1"/>
    <property type="match status" value="1"/>
</dbReference>
<dbReference type="InterPro" id="IPR014881">
    <property type="entry name" value="NOB1_Zn-bd"/>
</dbReference>
<evidence type="ECO:0000256" key="5">
    <source>
        <dbReference type="ARBA" id="ARBA00022801"/>
    </source>
</evidence>
<dbReference type="PIRSF" id="PIRSF037125">
    <property type="entry name" value="D-site_20S_pre-rRNA_nuclease"/>
    <property type="match status" value="1"/>
</dbReference>
<evidence type="ECO:0000256" key="3">
    <source>
        <dbReference type="ARBA" id="ARBA00022722"/>
    </source>
</evidence>
<evidence type="ECO:0000256" key="2">
    <source>
        <dbReference type="ARBA" id="ARBA00005858"/>
    </source>
</evidence>
<feature type="binding site" evidence="8">
    <location>
        <position position="216"/>
    </location>
    <ligand>
        <name>Zn(2+)</name>
        <dbReference type="ChEBI" id="CHEBI:29105"/>
    </ligand>
</feature>
<dbReference type="GO" id="GO:0016787">
    <property type="term" value="F:hydrolase activity"/>
    <property type="evidence" value="ECO:0007669"/>
    <property type="project" value="UniProtKB-KW"/>
</dbReference>
<dbReference type="AlphaFoldDB" id="A0A8S1F2K7"/>
<feature type="domain" description="Nin one binding (NOB1) Zn-ribbon-like" evidence="10">
    <location>
        <begin position="206"/>
        <end position="277"/>
    </location>
</feature>
<sequence length="345" mass="38872">MPKKEQTVKHLVIDTCVIIANASLHTLAEHYYAPPGVVDELYSQKARQIWDTLPFEVTLREPTNAGLRAVIEASKKTGDYKSLSVVDMKVIALAYDLNQQYVKEKEIEEVTEAENQQILDDINDKMKQCRVVDGSAAVAEPDDEDSDDTDDEGWITPDNIDKALVKLGGFEVEEDVLVGCCTTDFALQNVLLTMNLSLVALTGYRIRKLKSFVLRCRACYNTTSIMTKEFCPTCGHKMLHKCAVSVDENGTQQLHVNWNRMHNRRGMIYSLPNPKGGKHAVNEKLFEDQPMPQMRMAKVRADPLGDGPFAMHDVTSRSAIRGIRTMTNRSRNNRNRNEGKGGRRK</sequence>
<reference evidence="12 13" key="1">
    <citation type="submission" date="2020-04" db="EMBL/GenBank/DDBJ databases">
        <authorList>
            <person name="Laetsch R D."/>
            <person name="Stevens L."/>
            <person name="Kumar S."/>
            <person name="Blaxter L. M."/>
        </authorList>
    </citation>
    <scope>NUCLEOTIDE SEQUENCE [LARGE SCALE GENOMIC DNA]</scope>
</reference>
<dbReference type="GO" id="GO:0046872">
    <property type="term" value="F:metal ion binding"/>
    <property type="evidence" value="ECO:0007669"/>
    <property type="project" value="UniProtKB-KW"/>
</dbReference>
<keyword evidence="5" id="KW-0378">Hydrolase</keyword>
<dbReference type="Gene3D" id="6.20.210.10">
    <property type="entry name" value="Nin one binding (NOB1), Zn-ribbon-like"/>
    <property type="match status" value="1"/>
</dbReference>
<accession>A0A8S1F2K7</accession>
<dbReference type="PANTHER" id="PTHR12814">
    <property type="entry name" value="RNA-BINDING PROTEIN NOB1"/>
    <property type="match status" value="1"/>
</dbReference>
<evidence type="ECO:0000256" key="9">
    <source>
        <dbReference type="SAM" id="MobiDB-lite"/>
    </source>
</evidence>
<dbReference type="InterPro" id="IPR036283">
    <property type="entry name" value="NOB1_Zf-like_sf"/>
</dbReference>
<evidence type="ECO:0000313" key="12">
    <source>
        <dbReference type="EMBL" id="CAB3406998.1"/>
    </source>
</evidence>
<dbReference type="GO" id="GO:0031981">
    <property type="term" value="C:nuclear lumen"/>
    <property type="evidence" value="ECO:0007669"/>
    <property type="project" value="UniProtKB-ARBA"/>
</dbReference>
<evidence type="ECO:0000259" key="10">
    <source>
        <dbReference type="Pfam" id="PF08772"/>
    </source>
</evidence>
<feature type="domain" description="Ribonuclease PIN" evidence="11">
    <location>
        <begin position="11"/>
        <end position="97"/>
    </location>
</feature>
<keyword evidence="3" id="KW-0540">Nuclease</keyword>
<feature type="region of interest" description="Disordered" evidence="9">
    <location>
        <begin position="316"/>
        <end position="345"/>
    </location>
</feature>
<name>A0A8S1F2K7_9PELO</name>
<organism evidence="12 13">
    <name type="scientific">Caenorhabditis bovis</name>
    <dbReference type="NCBI Taxonomy" id="2654633"/>
    <lineage>
        <taxon>Eukaryota</taxon>
        <taxon>Metazoa</taxon>
        <taxon>Ecdysozoa</taxon>
        <taxon>Nematoda</taxon>
        <taxon>Chromadorea</taxon>
        <taxon>Rhabditida</taxon>
        <taxon>Rhabditina</taxon>
        <taxon>Rhabditomorpha</taxon>
        <taxon>Rhabditoidea</taxon>
        <taxon>Rhabditidae</taxon>
        <taxon>Peloderinae</taxon>
        <taxon>Caenorhabditis</taxon>
    </lineage>
</organism>
<feature type="compositionally biased region" description="Basic and acidic residues" evidence="9">
    <location>
        <begin position="335"/>
        <end position="345"/>
    </location>
</feature>
<dbReference type="InterPro" id="IPR033411">
    <property type="entry name" value="Ribonuclease_PIN"/>
</dbReference>
<evidence type="ECO:0000256" key="7">
    <source>
        <dbReference type="ARBA" id="ARBA00023242"/>
    </source>
</evidence>
<keyword evidence="13" id="KW-1185">Reference proteome</keyword>
<dbReference type="GO" id="GO:0004521">
    <property type="term" value="F:RNA endonuclease activity"/>
    <property type="evidence" value="ECO:0007669"/>
    <property type="project" value="InterPro"/>
</dbReference>
<dbReference type="Gene3D" id="3.40.50.1010">
    <property type="entry name" value="5'-nuclease"/>
    <property type="match status" value="1"/>
</dbReference>
<dbReference type="EMBL" id="CADEPM010000006">
    <property type="protein sequence ID" value="CAB3406998.1"/>
    <property type="molecule type" value="Genomic_DNA"/>
</dbReference>
<keyword evidence="4 8" id="KW-0479">Metal-binding</keyword>
<dbReference type="GO" id="GO:0030490">
    <property type="term" value="P:maturation of SSU-rRNA"/>
    <property type="evidence" value="ECO:0007669"/>
    <property type="project" value="TreeGrafter"/>
</dbReference>
<gene>
    <name evidence="12" type="ORF">CBOVIS_LOCUS8991</name>
</gene>
<evidence type="ECO:0000313" key="13">
    <source>
        <dbReference type="Proteomes" id="UP000494206"/>
    </source>
</evidence>
<dbReference type="OrthoDB" id="446759at2759"/>
<protein>
    <recommendedName>
        <fullName evidence="14">RNA-binding protein NOB1</fullName>
    </recommendedName>
</protein>
<feature type="binding site" evidence="8">
    <location>
        <position position="231"/>
    </location>
    <ligand>
        <name>Zn(2+)</name>
        <dbReference type="ChEBI" id="CHEBI:29105"/>
    </ligand>
</feature>
<feature type="binding site" evidence="8">
    <location>
        <position position="219"/>
    </location>
    <ligand>
        <name>Zn(2+)</name>
        <dbReference type="ChEBI" id="CHEBI:29105"/>
    </ligand>
</feature>
<dbReference type="FunFam" id="3.40.50.1010:FF:000020">
    <property type="entry name" value="20S-pre-rRNA D-site endonuclease NOB1"/>
    <property type="match status" value="1"/>
</dbReference>
<dbReference type="GO" id="GO:0005737">
    <property type="term" value="C:cytoplasm"/>
    <property type="evidence" value="ECO:0007669"/>
    <property type="project" value="UniProtKB-ARBA"/>
</dbReference>
<dbReference type="InterPro" id="IPR039907">
    <property type="entry name" value="NOB1"/>
</dbReference>
<comment type="caution">
    <text evidence="12">The sequence shown here is derived from an EMBL/GenBank/DDBJ whole genome shotgun (WGS) entry which is preliminary data.</text>
</comment>
<keyword evidence="7" id="KW-0539">Nucleus</keyword>
<comment type="subcellular location">
    <subcellularLocation>
        <location evidence="1">Nucleus</location>
    </subcellularLocation>
</comment>
<evidence type="ECO:0000259" key="11">
    <source>
        <dbReference type="Pfam" id="PF17146"/>
    </source>
</evidence>
<dbReference type="GO" id="GO:0030688">
    <property type="term" value="C:preribosome, small subunit precursor"/>
    <property type="evidence" value="ECO:0007669"/>
    <property type="project" value="TreeGrafter"/>
</dbReference>
<evidence type="ECO:0008006" key="14">
    <source>
        <dbReference type="Google" id="ProtNLM"/>
    </source>
</evidence>
<dbReference type="Pfam" id="PF08772">
    <property type="entry name" value="Zn_ribbon_NOB1"/>
    <property type="match status" value="1"/>
</dbReference>
<evidence type="ECO:0000256" key="1">
    <source>
        <dbReference type="ARBA" id="ARBA00004123"/>
    </source>
</evidence>
<evidence type="ECO:0000256" key="4">
    <source>
        <dbReference type="ARBA" id="ARBA00022723"/>
    </source>
</evidence>
<feature type="binding site" evidence="8">
    <location>
        <position position="234"/>
    </location>
    <ligand>
        <name>Zn(2+)</name>
        <dbReference type="ChEBI" id="CHEBI:29105"/>
    </ligand>
</feature>
<dbReference type="SUPFAM" id="SSF144206">
    <property type="entry name" value="NOB1 zinc finger-like"/>
    <property type="match status" value="1"/>
</dbReference>
<dbReference type="Pfam" id="PF17146">
    <property type="entry name" value="PIN_6"/>
    <property type="match status" value="1"/>
</dbReference>